<gene>
    <name evidence="1" type="ORF">GGI19_002054</name>
</gene>
<sequence length="138" mass="15376">MGRPYKYETGMLNIVRNVSEYDACANEIDSHLIIFAPTEESASTAYDVISERASDDQLKCIAVVPSEPRASTRQTGNPFVVIVTWIIAKNHPSDFFDRIFDIARDYNAVQGNPVIMTTVKHVSTEAMVHQMLHGGPAY</sequence>
<name>A0A9W8H0F0_9FUNG</name>
<evidence type="ECO:0000313" key="1">
    <source>
        <dbReference type="EMBL" id="KAJ2754903.1"/>
    </source>
</evidence>
<dbReference type="AlphaFoldDB" id="A0A9W8H0F0"/>
<dbReference type="OrthoDB" id="5518707at2759"/>
<dbReference type="EMBL" id="JANBUH010000088">
    <property type="protein sequence ID" value="KAJ2754903.1"/>
    <property type="molecule type" value="Genomic_DNA"/>
</dbReference>
<protein>
    <submittedName>
        <fullName evidence="1">Uncharacterized protein</fullName>
    </submittedName>
</protein>
<keyword evidence="2" id="KW-1185">Reference proteome</keyword>
<reference evidence="1" key="1">
    <citation type="submission" date="2022-07" db="EMBL/GenBank/DDBJ databases">
        <title>Phylogenomic reconstructions and comparative analyses of Kickxellomycotina fungi.</title>
        <authorList>
            <person name="Reynolds N.K."/>
            <person name="Stajich J.E."/>
            <person name="Barry K."/>
            <person name="Grigoriev I.V."/>
            <person name="Crous P."/>
            <person name="Smith M.E."/>
        </authorList>
    </citation>
    <scope>NUCLEOTIDE SEQUENCE</scope>
    <source>
        <strain evidence="1">BCRC 34297</strain>
    </source>
</reference>
<accession>A0A9W8H0F0</accession>
<organism evidence="1 2">
    <name type="scientific">Coemansia pectinata</name>
    <dbReference type="NCBI Taxonomy" id="1052879"/>
    <lineage>
        <taxon>Eukaryota</taxon>
        <taxon>Fungi</taxon>
        <taxon>Fungi incertae sedis</taxon>
        <taxon>Zoopagomycota</taxon>
        <taxon>Kickxellomycotina</taxon>
        <taxon>Kickxellomycetes</taxon>
        <taxon>Kickxellales</taxon>
        <taxon>Kickxellaceae</taxon>
        <taxon>Coemansia</taxon>
    </lineage>
</organism>
<dbReference type="Proteomes" id="UP001140011">
    <property type="component" value="Unassembled WGS sequence"/>
</dbReference>
<proteinExistence type="predicted"/>
<evidence type="ECO:0000313" key="2">
    <source>
        <dbReference type="Proteomes" id="UP001140011"/>
    </source>
</evidence>
<comment type="caution">
    <text evidence="1">The sequence shown here is derived from an EMBL/GenBank/DDBJ whole genome shotgun (WGS) entry which is preliminary data.</text>
</comment>